<feature type="region of interest" description="Disordered" evidence="1">
    <location>
        <begin position="73"/>
        <end position="92"/>
    </location>
</feature>
<sequence length="151" mass="16512">MSPRIAILAACLLLTTFSGATSAEKTSPLTNNTPLKQAQDQALDADGKPLPMPQNYAPALEYRAKEAKVNPVKVNAPKYKPPRSSPTAAIADDPSCRWLNSRMSELRKRLKSGSRLVEYLTEELQQYRQQWQCLKCSAAGPAAGDHARCGL</sequence>
<feature type="signal peptide" evidence="2">
    <location>
        <begin position="1"/>
        <end position="22"/>
    </location>
</feature>
<evidence type="ECO:0000256" key="1">
    <source>
        <dbReference type="SAM" id="MobiDB-lite"/>
    </source>
</evidence>
<feature type="chain" id="PRO_5046641205" evidence="2">
    <location>
        <begin position="23"/>
        <end position="151"/>
    </location>
</feature>
<accession>A0ABX7QQB7</accession>
<keyword evidence="4" id="KW-1185">Reference proteome</keyword>
<evidence type="ECO:0000313" key="3">
    <source>
        <dbReference type="EMBL" id="QSX33594.1"/>
    </source>
</evidence>
<keyword evidence="2" id="KW-0732">Signal</keyword>
<name>A0ABX7QQB7_9GAMM</name>
<dbReference type="EMBL" id="CP071503">
    <property type="protein sequence ID" value="QSX33594.1"/>
    <property type="molecule type" value="Genomic_DNA"/>
</dbReference>
<dbReference type="RefSeq" id="WP_207354813.1">
    <property type="nucleotide sequence ID" value="NZ_CP071503.1"/>
</dbReference>
<organism evidence="3 4">
    <name type="scientific">Shewanella avicenniae</name>
    <dbReference type="NCBI Taxonomy" id="2814294"/>
    <lineage>
        <taxon>Bacteria</taxon>
        <taxon>Pseudomonadati</taxon>
        <taxon>Pseudomonadota</taxon>
        <taxon>Gammaproteobacteria</taxon>
        <taxon>Alteromonadales</taxon>
        <taxon>Shewanellaceae</taxon>
        <taxon>Shewanella</taxon>
    </lineage>
</organism>
<proteinExistence type="predicted"/>
<evidence type="ECO:0000313" key="4">
    <source>
        <dbReference type="Proteomes" id="UP000662770"/>
    </source>
</evidence>
<gene>
    <name evidence="3" type="ORF">JYB87_18100</name>
</gene>
<protein>
    <submittedName>
        <fullName evidence="3">Uncharacterized protein</fullName>
    </submittedName>
</protein>
<dbReference type="Proteomes" id="UP000662770">
    <property type="component" value="Chromosome"/>
</dbReference>
<evidence type="ECO:0000256" key="2">
    <source>
        <dbReference type="SAM" id="SignalP"/>
    </source>
</evidence>
<reference evidence="3 4" key="1">
    <citation type="submission" date="2021-03" db="EMBL/GenBank/DDBJ databases">
        <title>Novel species identification of genus Shewanella.</title>
        <authorList>
            <person name="Liu G."/>
            <person name="Zhang Q."/>
        </authorList>
    </citation>
    <scope>NUCLEOTIDE SEQUENCE [LARGE SCALE GENOMIC DNA]</scope>
    <source>
        <strain evidence="3 4">FJAT-51800</strain>
    </source>
</reference>